<dbReference type="Proteomes" id="UP000289437">
    <property type="component" value="Unassembled WGS sequence"/>
</dbReference>
<feature type="signal peptide" evidence="1">
    <location>
        <begin position="1"/>
        <end position="31"/>
    </location>
</feature>
<keyword evidence="1" id="KW-0732">Signal</keyword>
<name>A0A4V1L626_9BACT</name>
<proteinExistence type="predicted"/>
<accession>A0A4V1L626</accession>
<evidence type="ECO:0000313" key="2">
    <source>
        <dbReference type="EMBL" id="RXH57794.1"/>
    </source>
</evidence>
<dbReference type="EMBL" id="RDSM01000001">
    <property type="protein sequence ID" value="RXH57794.1"/>
    <property type="molecule type" value="Genomic_DNA"/>
</dbReference>
<dbReference type="AlphaFoldDB" id="A0A4V1L626"/>
<gene>
    <name evidence="2" type="ORF">GRAN_1104</name>
</gene>
<protein>
    <submittedName>
        <fullName evidence="2">Uncharacterized protein</fullName>
    </submittedName>
</protein>
<sequence>MRLDLFRRIQAAYIATARILFLSMIATSAIAQGADPFAGTWVWNPKASQLANQKLSITATGDHKYTIDDHFGVVTTLVADGTPQPSAGGTLSLKQIDANTWQSTYTGATGTSGTYKISPDGQTMKRDQLITWADGGKENRESDWQRLGSGKGLAGEWQSKSVDTKSESKPFKLLITPAESSSLVFTFPSMKLSYLYKFDGKDYADPDPQAPKGFTLATKRTGTSTIHVDTKINGSPDGTADYEISSDGRTMKVREVNKGQPAPIFYTLEKQ</sequence>
<comment type="caution">
    <text evidence="2">The sequence shown here is derived from an EMBL/GenBank/DDBJ whole genome shotgun (WGS) entry which is preliminary data.</text>
</comment>
<reference evidence="2 3" key="1">
    <citation type="submission" date="2018-11" db="EMBL/GenBank/DDBJ databases">
        <authorList>
            <person name="Mardanov A.V."/>
            <person name="Ravin N.V."/>
            <person name="Dedysh S.N."/>
        </authorList>
    </citation>
    <scope>NUCLEOTIDE SEQUENCE [LARGE SCALE GENOMIC DNA]</scope>
    <source>
        <strain evidence="2 3">AF10</strain>
    </source>
</reference>
<organism evidence="2 3">
    <name type="scientific">Granulicella sibirica</name>
    <dbReference type="NCBI Taxonomy" id="2479048"/>
    <lineage>
        <taxon>Bacteria</taxon>
        <taxon>Pseudomonadati</taxon>
        <taxon>Acidobacteriota</taxon>
        <taxon>Terriglobia</taxon>
        <taxon>Terriglobales</taxon>
        <taxon>Acidobacteriaceae</taxon>
        <taxon>Granulicella</taxon>
    </lineage>
</organism>
<feature type="chain" id="PRO_5020350035" evidence="1">
    <location>
        <begin position="32"/>
        <end position="271"/>
    </location>
</feature>
<evidence type="ECO:0000256" key="1">
    <source>
        <dbReference type="SAM" id="SignalP"/>
    </source>
</evidence>
<dbReference type="RefSeq" id="WP_128911905.1">
    <property type="nucleotide sequence ID" value="NZ_RDSM01000001.1"/>
</dbReference>
<reference evidence="3" key="2">
    <citation type="submission" date="2019-02" db="EMBL/GenBank/DDBJ databases">
        <title>Granulicella sibirica sp. nov., a psychrotolerant acidobacterium isolated from an organic soil layer in forested tundra, West Siberia.</title>
        <authorList>
            <person name="Oshkin I.Y."/>
            <person name="Kulichevskaya I.S."/>
            <person name="Rijpstra W.I.C."/>
            <person name="Sinninghe Damste J.S."/>
            <person name="Rakitin A.L."/>
            <person name="Ravin N.V."/>
            <person name="Dedysh S.N."/>
        </authorList>
    </citation>
    <scope>NUCLEOTIDE SEQUENCE [LARGE SCALE GENOMIC DNA]</scope>
    <source>
        <strain evidence="3">AF10</strain>
    </source>
</reference>
<evidence type="ECO:0000313" key="3">
    <source>
        <dbReference type="Proteomes" id="UP000289437"/>
    </source>
</evidence>
<keyword evidence="3" id="KW-1185">Reference proteome</keyword>